<dbReference type="NCBIfam" id="NF007214">
    <property type="entry name" value="PRK09636.1"/>
    <property type="match status" value="1"/>
</dbReference>
<sequence length="290" mass="33060">MKFEQVYTTYKPLLLSIAYRMLGSITDAEDIVQDVFVSLQQTSLEDVHHIKAYLAKITTNRCLNLLNSSRKQREIYIGPWLPEPDIEMNERSPEDRIVLEETVTYALLVLLQQLSPMERAVYVLREVLEFEYKDVAEMLGKSEVSCRKMMSRLKPKLDRDKAAATTPLNGEQMQAFVQAFIQASRTGSFEAFIHLLIEDSTLLTDGGGKVRAALNPIYGRARIQAFWEGIFQKGALAGEYRLVQINGELGIVLIQQGQLKCLVCFEMTEDLSAIQTIYKVSNPDKLKHYR</sequence>
<dbReference type="SUPFAM" id="SSF54427">
    <property type="entry name" value="NTF2-like"/>
    <property type="match status" value="1"/>
</dbReference>
<dbReference type="NCBIfam" id="TIGR02957">
    <property type="entry name" value="SigX4"/>
    <property type="match status" value="1"/>
</dbReference>
<accession>A0ABT2UKU9</accession>
<dbReference type="InterPro" id="IPR032710">
    <property type="entry name" value="NTF2-like_dom_sf"/>
</dbReference>
<feature type="domain" description="RNA polymerase sigma factor 70 region 4 type 2" evidence="3">
    <location>
        <begin position="106"/>
        <end position="154"/>
    </location>
</feature>
<dbReference type="Pfam" id="PF08281">
    <property type="entry name" value="Sigma70_r4_2"/>
    <property type="match status" value="1"/>
</dbReference>
<dbReference type="NCBIfam" id="TIGR02937">
    <property type="entry name" value="sigma70-ECF"/>
    <property type="match status" value="1"/>
</dbReference>
<evidence type="ECO:0000256" key="1">
    <source>
        <dbReference type="ARBA" id="ARBA00011344"/>
    </source>
</evidence>
<dbReference type="Gene3D" id="1.10.10.10">
    <property type="entry name" value="Winged helix-like DNA-binding domain superfamily/Winged helix DNA-binding domain"/>
    <property type="match status" value="1"/>
</dbReference>
<feature type="domain" description="RNA polymerase sigma-70 region 2" evidence="2">
    <location>
        <begin position="7"/>
        <end position="70"/>
    </location>
</feature>
<dbReference type="PANTHER" id="PTHR30173">
    <property type="entry name" value="SIGMA 19 FACTOR"/>
    <property type="match status" value="1"/>
</dbReference>
<dbReference type="Pfam" id="PF04542">
    <property type="entry name" value="Sigma70_r2"/>
    <property type="match status" value="1"/>
</dbReference>
<dbReference type="InterPro" id="IPR014284">
    <property type="entry name" value="RNA_pol_sigma-70_dom"/>
</dbReference>
<dbReference type="InterPro" id="IPR052704">
    <property type="entry name" value="ECF_Sigma-70_Domain"/>
</dbReference>
<name>A0ABT2UKU9_9BACL</name>
<dbReference type="SUPFAM" id="SSF88659">
    <property type="entry name" value="Sigma3 and sigma4 domains of RNA polymerase sigma factors"/>
    <property type="match status" value="1"/>
</dbReference>
<dbReference type="Gene3D" id="1.10.1740.10">
    <property type="match status" value="1"/>
</dbReference>
<gene>
    <name evidence="4" type="ORF">OB236_24530</name>
</gene>
<dbReference type="InterPro" id="IPR013324">
    <property type="entry name" value="RNA_pol_sigma_r3/r4-like"/>
</dbReference>
<dbReference type="InterPro" id="IPR013325">
    <property type="entry name" value="RNA_pol_sigma_r2"/>
</dbReference>
<comment type="caution">
    <text evidence="4">The sequence shown here is derived from an EMBL/GenBank/DDBJ whole genome shotgun (WGS) entry which is preliminary data.</text>
</comment>
<dbReference type="PANTHER" id="PTHR30173:SF36">
    <property type="entry name" value="ECF RNA POLYMERASE SIGMA FACTOR SIGJ"/>
    <property type="match status" value="1"/>
</dbReference>
<keyword evidence="5" id="KW-1185">Reference proteome</keyword>
<reference evidence="4 5" key="1">
    <citation type="submission" date="2022-09" db="EMBL/GenBank/DDBJ databases">
        <authorList>
            <person name="Han X.L."/>
            <person name="Wang Q."/>
            <person name="Lu T."/>
        </authorList>
    </citation>
    <scope>NUCLEOTIDE SEQUENCE [LARGE SCALE GENOMIC DNA]</scope>
    <source>
        <strain evidence="4 5">WQ 127069</strain>
    </source>
</reference>
<comment type="subunit">
    <text evidence="1">Interacts transiently with the RNA polymerase catalytic core formed by RpoA, RpoB, RpoC and RpoZ (2 alpha, 1 beta, 1 beta' and 1 omega subunit) to form the RNA polymerase holoenzyme that can initiate transcription.</text>
</comment>
<dbReference type="InterPro" id="IPR036388">
    <property type="entry name" value="WH-like_DNA-bd_sf"/>
</dbReference>
<dbReference type="Proteomes" id="UP001652445">
    <property type="component" value="Unassembled WGS sequence"/>
</dbReference>
<dbReference type="RefSeq" id="WP_262686294.1">
    <property type="nucleotide sequence ID" value="NZ_JAOQIO010000094.1"/>
</dbReference>
<proteinExistence type="predicted"/>
<dbReference type="InterPro" id="IPR014303">
    <property type="entry name" value="RNA_pol_sigma-70_ECF"/>
</dbReference>
<organism evidence="4 5">
    <name type="scientific">Paenibacillus baimaensis</name>
    <dbReference type="NCBI Taxonomy" id="2982185"/>
    <lineage>
        <taxon>Bacteria</taxon>
        <taxon>Bacillati</taxon>
        <taxon>Bacillota</taxon>
        <taxon>Bacilli</taxon>
        <taxon>Bacillales</taxon>
        <taxon>Paenibacillaceae</taxon>
        <taxon>Paenibacillus</taxon>
    </lineage>
</organism>
<evidence type="ECO:0000259" key="2">
    <source>
        <dbReference type="Pfam" id="PF04542"/>
    </source>
</evidence>
<dbReference type="InterPro" id="IPR007627">
    <property type="entry name" value="RNA_pol_sigma70_r2"/>
</dbReference>
<evidence type="ECO:0000313" key="4">
    <source>
        <dbReference type="EMBL" id="MCU6795280.1"/>
    </source>
</evidence>
<dbReference type="SUPFAM" id="SSF88946">
    <property type="entry name" value="Sigma2 domain of RNA polymerase sigma factors"/>
    <property type="match status" value="1"/>
</dbReference>
<evidence type="ECO:0000259" key="3">
    <source>
        <dbReference type="Pfam" id="PF08281"/>
    </source>
</evidence>
<dbReference type="InterPro" id="IPR013249">
    <property type="entry name" value="RNA_pol_sigma70_r4_t2"/>
</dbReference>
<dbReference type="EMBL" id="JAOQIO010000094">
    <property type="protein sequence ID" value="MCU6795280.1"/>
    <property type="molecule type" value="Genomic_DNA"/>
</dbReference>
<dbReference type="Gene3D" id="3.10.450.50">
    <property type="match status" value="1"/>
</dbReference>
<evidence type="ECO:0000313" key="5">
    <source>
        <dbReference type="Proteomes" id="UP001652445"/>
    </source>
</evidence>
<protein>
    <submittedName>
        <fullName evidence="4">RNA polymerase sigma-70 factor</fullName>
    </submittedName>
</protein>